<dbReference type="AlphaFoldDB" id="A0A5E6SHP6"/>
<organism evidence="2 3">
    <name type="scientific">Pseudomonas fluorescens</name>
    <dbReference type="NCBI Taxonomy" id="294"/>
    <lineage>
        <taxon>Bacteria</taxon>
        <taxon>Pseudomonadati</taxon>
        <taxon>Pseudomonadota</taxon>
        <taxon>Gammaproteobacteria</taxon>
        <taxon>Pseudomonadales</taxon>
        <taxon>Pseudomonadaceae</taxon>
        <taxon>Pseudomonas</taxon>
    </lineage>
</organism>
<evidence type="ECO:0000313" key="3">
    <source>
        <dbReference type="Proteomes" id="UP000326729"/>
    </source>
</evidence>
<reference evidence="2 3" key="1">
    <citation type="submission" date="2019-09" db="EMBL/GenBank/DDBJ databases">
        <authorList>
            <person name="Chandra G."/>
            <person name="Truman W A."/>
        </authorList>
    </citation>
    <scope>NUCLEOTIDE SEQUENCE [LARGE SCALE GENOMIC DNA]</scope>
    <source>
        <strain evidence="2">PS659</strain>
    </source>
</reference>
<evidence type="ECO:0008006" key="4">
    <source>
        <dbReference type="Google" id="ProtNLM"/>
    </source>
</evidence>
<evidence type="ECO:0000256" key="1">
    <source>
        <dbReference type="SAM" id="MobiDB-lite"/>
    </source>
</evidence>
<feature type="region of interest" description="Disordered" evidence="1">
    <location>
        <begin position="39"/>
        <end position="92"/>
    </location>
</feature>
<feature type="compositionally biased region" description="Polar residues" evidence="1">
    <location>
        <begin position="82"/>
        <end position="92"/>
    </location>
</feature>
<gene>
    <name evidence="2" type="ORF">PS659_02317</name>
</gene>
<feature type="compositionally biased region" description="Basic and acidic residues" evidence="1">
    <location>
        <begin position="63"/>
        <end position="81"/>
    </location>
</feature>
<protein>
    <recommendedName>
        <fullName evidence="4">DUF3077 domain-containing protein</fullName>
    </recommendedName>
</protein>
<sequence length="174" mass="18941">MLADHYGGCVWEIFRSAGLPIPVLHTYTQLPPLSKCKRNGVSSQIGTTPMIKPTPNPPTNEALDTKELHEAAERASDHHNTQTEQKQPKRNSQLFSVCPDINTEALLANASEDLLSISAIAADLADDVDGSRRSVVLAISRMADGAHLLVEQALDHLDEPEMAAILTQQKSRIT</sequence>
<dbReference type="Proteomes" id="UP000326729">
    <property type="component" value="Unassembled WGS sequence"/>
</dbReference>
<dbReference type="EMBL" id="CABVGY010000011">
    <property type="protein sequence ID" value="VVM80484.1"/>
    <property type="molecule type" value="Genomic_DNA"/>
</dbReference>
<accession>A0A5E6SHP6</accession>
<evidence type="ECO:0000313" key="2">
    <source>
        <dbReference type="EMBL" id="VVM80484.1"/>
    </source>
</evidence>
<dbReference type="Pfam" id="PF19619">
    <property type="entry name" value="DUF6124"/>
    <property type="match status" value="1"/>
</dbReference>
<proteinExistence type="predicted"/>
<name>A0A5E6SHP6_PSEFL</name>